<feature type="coiled-coil region" evidence="11">
    <location>
        <begin position="113"/>
        <end position="140"/>
    </location>
</feature>
<comment type="similarity">
    <text evidence="3 9 10">Belongs to the ATPase epsilon chain family.</text>
</comment>
<keyword evidence="6 9" id="KW-0472">Membrane</keyword>
<keyword evidence="9" id="KW-1003">Cell membrane</keyword>
<comment type="function">
    <text evidence="1 9">Produces ATP from ADP in the presence of a proton gradient across the membrane.</text>
</comment>
<keyword evidence="11" id="KW-0175">Coiled coil</keyword>
<dbReference type="HAMAP" id="MF_00530">
    <property type="entry name" value="ATP_synth_epsil_bac"/>
    <property type="match status" value="1"/>
</dbReference>
<dbReference type="InterPro" id="IPR020546">
    <property type="entry name" value="ATP_synth_F1_dsu/esu_N"/>
</dbReference>
<dbReference type="PANTHER" id="PTHR13822:SF10">
    <property type="entry name" value="ATP SYNTHASE EPSILON CHAIN, CHLOROPLASTIC"/>
    <property type="match status" value="1"/>
</dbReference>
<dbReference type="GO" id="GO:0045259">
    <property type="term" value="C:proton-transporting ATP synthase complex"/>
    <property type="evidence" value="ECO:0007669"/>
    <property type="project" value="UniProtKB-KW"/>
</dbReference>
<feature type="domain" description="ATP synthase F1 complex delta/epsilon subunit N-terminal" evidence="12">
    <location>
        <begin position="8"/>
        <end position="88"/>
    </location>
</feature>
<keyword evidence="4 9" id="KW-0813">Transport</keyword>
<evidence type="ECO:0000256" key="11">
    <source>
        <dbReference type="SAM" id="Coils"/>
    </source>
</evidence>
<dbReference type="EMBL" id="CP121196">
    <property type="protein sequence ID" value="XBH17507.1"/>
    <property type="molecule type" value="Genomic_DNA"/>
</dbReference>
<protein>
    <recommendedName>
        <fullName evidence="9">ATP synthase epsilon chain</fullName>
    </recommendedName>
    <alternativeName>
        <fullName evidence="9">ATP synthase F1 sector epsilon subunit</fullName>
    </alternativeName>
    <alternativeName>
        <fullName evidence="9">F-ATPase epsilon subunit</fullName>
    </alternativeName>
</protein>
<dbReference type="CDD" id="cd12152">
    <property type="entry name" value="F1-ATPase_delta"/>
    <property type="match status" value="1"/>
</dbReference>
<keyword evidence="8 9" id="KW-0066">ATP synthesis</keyword>
<name>A0AAU7DK81_9BACT</name>
<dbReference type="AlphaFoldDB" id="A0AAU7DK81"/>
<gene>
    <name evidence="9 13" type="primary">atpC</name>
    <name evidence="13" type="ORF">P8935_23445</name>
</gene>
<comment type="subcellular location">
    <subcellularLocation>
        <location evidence="9">Cell membrane</location>
        <topology evidence="9">Peripheral membrane protein</topology>
    </subcellularLocation>
    <subcellularLocation>
        <location evidence="2">Endomembrane system</location>
        <topology evidence="2">Peripheral membrane protein</topology>
    </subcellularLocation>
</comment>
<dbReference type="NCBIfam" id="TIGR01216">
    <property type="entry name" value="ATP_synt_epsi"/>
    <property type="match status" value="1"/>
</dbReference>
<accession>A0AAU7DK81</accession>
<evidence type="ECO:0000256" key="10">
    <source>
        <dbReference type="RuleBase" id="RU003656"/>
    </source>
</evidence>
<comment type="subunit">
    <text evidence="9 10">F-type ATPases have 2 components, CF(1) - the catalytic core - and CF(0) - the membrane proton channel. CF(1) has five subunits: alpha(3), beta(3), gamma(1), delta(1), epsilon(1). CF(0) has three main subunits: a, b and c.</text>
</comment>
<evidence type="ECO:0000256" key="3">
    <source>
        <dbReference type="ARBA" id="ARBA00005712"/>
    </source>
</evidence>
<keyword evidence="7 9" id="KW-0139">CF(1)</keyword>
<dbReference type="RefSeq" id="WP_348262732.1">
    <property type="nucleotide sequence ID" value="NZ_CP121196.1"/>
</dbReference>
<dbReference type="Gene3D" id="2.60.15.10">
    <property type="entry name" value="F0F1 ATP synthase delta/epsilon subunit, N-terminal"/>
    <property type="match status" value="1"/>
</dbReference>
<evidence type="ECO:0000256" key="2">
    <source>
        <dbReference type="ARBA" id="ARBA00004184"/>
    </source>
</evidence>
<organism evidence="13">
    <name type="scientific">Telmatobacter sp. DSM 110680</name>
    <dbReference type="NCBI Taxonomy" id="3036704"/>
    <lineage>
        <taxon>Bacteria</taxon>
        <taxon>Pseudomonadati</taxon>
        <taxon>Acidobacteriota</taxon>
        <taxon>Terriglobia</taxon>
        <taxon>Terriglobales</taxon>
        <taxon>Acidobacteriaceae</taxon>
        <taxon>Telmatobacter</taxon>
    </lineage>
</organism>
<dbReference type="GO" id="GO:0005886">
    <property type="term" value="C:plasma membrane"/>
    <property type="evidence" value="ECO:0007669"/>
    <property type="project" value="UniProtKB-SubCell"/>
</dbReference>
<evidence type="ECO:0000256" key="1">
    <source>
        <dbReference type="ARBA" id="ARBA00003543"/>
    </source>
</evidence>
<evidence type="ECO:0000256" key="6">
    <source>
        <dbReference type="ARBA" id="ARBA00023136"/>
    </source>
</evidence>
<evidence type="ECO:0000256" key="7">
    <source>
        <dbReference type="ARBA" id="ARBA00023196"/>
    </source>
</evidence>
<proteinExistence type="inferred from homology"/>
<dbReference type="GO" id="GO:0012505">
    <property type="term" value="C:endomembrane system"/>
    <property type="evidence" value="ECO:0007669"/>
    <property type="project" value="UniProtKB-SubCell"/>
</dbReference>
<keyword evidence="9" id="KW-0375">Hydrogen ion transport</keyword>
<evidence type="ECO:0000256" key="4">
    <source>
        <dbReference type="ARBA" id="ARBA00022448"/>
    </source>
</evidence>
<evidence type="ECO:0000313" key="13">
    <source>
        <dbReference type="EMBL" id="XBH17507.1"/>
    </source>
</evidence>
<dbReference type="PANTHER" id="PTHR13822">
    <property type="entry name" value="ATP SYNTHASE DELTA/EPSILON CHAIN"/>
    <property type="match status" value="1"/>
</dbReference>
<dbReference type="InterPro" id="IPR001469">
    <property type="entry name" value="ATP_synth_F1_dsu/esu"/>
</dbReference>
<dbReference type="SUPFAM" id="SSF51344">
    <property type="entry name" value="Epsilon subunit of F1F0-ATP synthase N-terminal domain"/>
    <property type="match status" value="1"/>
</dbReference>
<evidence type="ECO:0000256" key="9">
    <source>
        <dbReference type="HAMAP-Rule" id="MF_00530"/>
    </source>
</evidence>
<evidence type="ECO:0000259" key="12">
    <source>
        <dbReference type="Pfam" id="PF02823"/>
    </source>
</evidence>
<dbReference type="Pfam" id="PF02823">
    <property type="entry name" value="ATP-synt_DE_N"/>
    <property type="match status" value="1"/>
</dbReference>
<dbReference type="GO" id="GO:0005524">
    <property type="term" value="F:ATP binding"/>
    <property type="evidence" value="ECO:0007669"/>
    <property type="project" value="UniProtKB-UniRule"/>
</dbReference>
<evidence type="ECO:0000256" key="8">
    <source>
        <dbReference type="ARBA" id="ARBA00023310"/>
    </source>
</evidence>
<reference evidence="13" key="1">
    <citation type="submission" date="2023-03" db="EMBL/GenBank/DDBJ databases">
        <title>Edaphobacter sp.</title>
        <authorList>
            <person name="Huber K.J."/>
            <person name="Papendorf J."/>
            <person name="Pilke C."/>
            <person name="Bunk B."/>
            <person name="Sproeer C."/>
            <person name="Pester M."/>
        </authorList>
    </citation>
    <scope>NUCLEOTIDE SEQUENCE</scope>
    <source>
        <strain evidence="13">DSM 110680</strain>
    </source>
</reference>
<evidence type="ECO:0000256" key="5">
    <source>
        <dbReference type="ARBA" id="ARBA00023065"/>
    </source>
</evidence>
<sequence>MAEDTGQLRVRLVSPERILFDTTADAVELPAKNGYMEVLYGHAPLLAELGAGDVRLHGGAEGGEQIYNVSWGFVEVLPDRVTILANDALKPEEIDVPRAEQQLERGQKEWNEAGDSEEKYADALHRISEAEAKLATAQEKH</sequence>
<dbReference type="InterPro" id="IPR036771">
    <property type="entry name" value="ATPsynth_dsu/esu_N"/>
</dbReference>
<dbReference type="GO" id="GO:0046933">
    <property type="term" value="F:proton-transporting ATP synthase activity, rotational mechanism"/>
    <property type="evidence" value="ECO:0007669"/>
    <property type="project" value="UniProtKB-UniRule"/>
</dbReference>
<keyword evidence="5 9" id="KW-0406">Ion transport</keyword>